<sequence>MEQVIDIDGILISSFVINGALALLTLIALRPLLGRFGIQRLVWNMPLAEFGILICLLGIYTLLL</sequence>
<dbReference type="Proteomes" id="UP000578030">
    <property type="component" value="Unassembled WGS sequence"/>
</dbReference>
<dbReference type="AlphaFoldDB" id="A0A7W4K429"/>
<dbReference type="Pfam" id="PF07869">
    <property type="entry name" value="DUF1656"/>
    <property type="match status" value="1"/>
</dbReference>
<dbReference type="EMBL" id="JABEQM010000001">
    <property type="protein sequence ID" value="MBB2200011.1"/>
    <property type="molecule type" value="Genomic_DNA"/>
</dbReference>
<proteinExistence type="predicted"/>
<keyword evidence="7" id="KW-1185">Reference proteome</keyword>
<reference evidence="6 7" key="1">
    <citation type="submission" date="2020-04" db="EMBL/GenBank/DDBJ databases">
        <title>Description of novel Gluconacetobacter.</title>
        <authorList>
            <person name="Sombolestani A."/>
        </authorList>
    </citation>
    <scope>NUCLEOTIDE SEQUENCE [LARGE SCALE GENOMIC DNA]</scope>
    <source>
        <strain evidence="6 7">LMG 27802</strain>
    </source>
</reference>
<feature type="transmembrane region" description="Helical" evidence="5">
    <location>
        <begin position="41"/>
        <end position="63"/>
    </location>
</feature>
<keyword evidence="2 5" id="KW-0812">Transmembrane</keyword>
<keyword evidence="3 5" id="KW-1133">Transmembrane helix</keyword>
<dbReference type="InterPro" id="IPR012451">
    <property type="entry name" value="DUF1656"/>
</dbReference>
<evidence type="ECO:0000256" key="2">
    <source>
        <dbReference type="ARBA" id="ARBA00022692"/>
    </source>
</evidence>
<dbReference type="RefSeq" id="WP_182952992.1">
    <property type="nucleotide sequence ID" value="NZ_JABEQM010000001.1"/>
</dbReference>
<organism evidence="6 7">
    <name type="scientific">Gluconacetobacter tumulisoli</name>
    <dbReference type="NCBI Taxonomy" id="1286189"/>
    <lineage>
        <taxon>Bacteria</taxon>
        <taxon>Pseudomonadati</taxon>
        <taxon>Pseudomonadota</taxon>
        <taxon>Alphaproteobacteria</taxon>
        <taxon>Acetobacterales</taxon>
        <taxon>Acetobacteraceae</taxon>
        <taxon>Gluconacetobacter</taxon>
    </lineage>
</organism>
<evidence type="ECO:0000313" key="7">
    <source>
        <dbReference type="Proteomes" id="UP000578030"/>
    </source>
</evidence>
<feature type="transmembrane region" description="Helical" evidence="5">
    <location>
        <begin position="12"/>
        <end position="29"/>
    </location>
</feature>
<protein>
    <submittedName>
        <fullName evidence="6">DUF1656 domain-containing protein</fullName>
    </submittedName>
</protein>
<gene>
    <name evidence="6" type="ORF">HLH28_00190</name>
</gene>
<evidence type="ECO:0000256" key="5">
    <source>
        <dbReference type="SAM" id="Phobius"/>
    </source>
</evidence>
<evidence type="ECO:0000256" key="3">
    <source>
        <dbReference type="ARBA" id="ARBA00022989"/>
    </source>
</evidence>
<evidence type="ECO:0000256" key="1">
    <source>
        <dbReference type="ARBA" id="ARBA00022475"/>
    </source>
</evidence>
<evidence type="ECO:0000313" key="6">
    <source>
        <dbReference type="EMBL" id="MBB2200011.1"/>
    </source>
</evidence>
<evidence type="ECO:0000256" key="4">
    <source>
        <dbReference type="ARBA" id="ARBA00023136"/>
    </source>
</evidence>
<keyword evidence="1" id="KW-1003">Cell membrane</keyword>
<keyword evidence="4 5" id="KW-0472">Membrane</keyword>
<accession>A0A7W4K429</accession>
<comment type="caution">
    <text evidence="6">The sequence shown here is derived from an EMBL/GenBank/DDBJ whole genome shotgun (WGS) entry which is preliminary data.</text>
</comment>
<name>A0A7W4K429_9PROT</name>